<protein>
    <submittedName>
        <fullName evidence="3">Uncharacterized protein</fullName>
    </submittedName>
</protein>
<dbReference type="AlphaFoldDB" id="A0A1Z4MV44"/>
<accession>A0A1Z4MV44</accession>
<keyword evidence="1" id="KW-0175">Coiled coil</keyword>
<dbReference type="EMBL" id="AP018248">
    <property type="protein sequence ID" value="BAY97307.1"/>
    <property type="molecule type" value="Genomic_DNA"/>
</dbReference>
<keyword evidence="4" id="KW-1185">Reference proteome</keyword>
<organism evidence="3 4">
    <name type="scientific">Tolypothrix tenuis PCC 7101</name>
    <dbReference type="NCBI Taxonomy" id="231146"/>
    <lineage>
        <taxon>Bacteria</taxon>
        <taxon>Bacillati</taxon>
        <taxon>Cyanobacteriota</taxon>
        <taxon>Cyanophyceae</taxon>
        <taxon>Nostocales</taxon>
        <taxon>Tolypothrichaceae</taxon>
        <taxon>Tolypothrix</taxon>
    </lineage>
</organism>
<gene>
    <name evidence="3" type="ORF">NIES37_12450</name>
</gene>
<feature type="region of interest" description="Disordered" evidence="2">
    <location>
        <begin position="108"/>
        <end position="131"/>
    </location>
</feature>
<reference evidence="3 4" key="1">
    <citation type="submission" date="2017-06" db="EMBL/GenBank/DDBJ databases">
        <title>Genome sequencing of cyanobaciteial culture collection at National Institute for Environmental Studies (NIES).</title>
        <authorList>
            <person name="Hirose Y."/>
            <person name="Shimura Y."/>
            <person name="Fujisawa T."/>
            <person name="Nakamura Y."/>
            <person name="Kawachi M."/>
        </authorList>
    </citation>
    <scope>NUCLEOTIDE SEQUENCE [LARGE SCALE GENOMIC DNA]</scope>
    <source>
        <strain evidence="3 4">NIES-37</strain>
    </source>
</reference>
<evidence type="ECO:0000313" key="4">
    <source>
        <dbReference type="Proteomes" id="UP000218785"/>
    </source>
</evidence>
<proteinExistence type="predicted"/>
<evidence type="ECO:0000256" key="1">
    <source>
        <dbReference type="SAM" id="Coils"/>
    </source>
</evidence>
<evidence type="ECO:0000256" key="2">
    <source>
        <dbReference type="SAM" id="MobiDB-lite"/>
    </source>
</evidence>
<sequence length="131" mass="14744">MTRQKRTSRVLERAVLRAHGFKAIDPNMNFGEDCDLQSMLEEMEKLRNKLEIYNTALIVIDSTKSEIEEIEKALGNISERLLLAVAWKYGNDSNEYKMAGGVRKSDRIRKGTATRLKAGSKAKPAEDTPTA</sequence>
<dbReference type="Proteomes" id="UP000218785">
    <property type="component" value="Chromosome"/>
</dbReference>
<dbReference type="RefSeq" id="WP_096574383.1">
    <property type="nucleotide sequence ID" value="NZ_CAWNJS010000001.1"/>
</dbReference>
<evidence type="ECO:0000313" key="3">
    <source>
        <dbReference type="EMBL" id="BAY97307.1"/>
    </source>
</evidence>
<feature type="coiled-coil region" evidence="1">
    <location>
        <begin position="36"/>
        <end position="80"/>
    </location>
</feature>
<dbReference type="KEGG" id="ttq:NIES37_12450"/>
<name>A0A1Z4MV44_9CYAN</name>